<evidence type="ECO:0000313" key="1">
    <source>
        <dbReference type="EMBL" id="KAJ2794706.1"/>
    </source>
</evidence>
<evidence type="ECO:0000313" key="2">
    <source>
        <dbReference type="Proteomes" id="UP001140096"/>
    </source>
</evidence>
<comment type="caution">
    <text evidence="1">The sequence shown here is derived from an EMBL/GenBank/DDBJ whole genome shotgun (WGS) entry which is preliminary data.</text>
</comment>
<dbReference type="Proteomes" id="UP001140096">
    <property type="component" value="Unassembled WGS sequence"/>
</dbReference>
<dbReference type="EMBL" id="JANBUP010004173">
    <property type="protein sequence ID" value="KAJ2794706.1"/>
    <property type="molecule type" value="Genomic_DNA"/>
</dbReference>
<feature type="non-terminal residue" evidence="1">
    <location>
        <position position="171"/>
    </location>
</feature>
<accession>A0ACC1KU73</accession>
<keyword evidence="2" id="KW-1185">Reference proteome</keyword>
<sequence length="171" mass="16639">MSSPPKPWEQSGAESGSSVPSVTGTAAAPALPTTAAANSGVTAVGDNHALANQNTTMVPNNVASGYGTGSYGGMGSYGSYGGYGMGSYGSMGGMGSYGGYGGYGGGYGGMGSYGGYGGMPGYGGMGGYGMSGPMGQQNPLSLTQQLDASTRSTFQLVESLVGAFGGFARML</sequence>
<reference evidence="1" key="1">
    <citation type="submission" date="2022-07" db="EMBL/GenBank/DDBJ databases">
        <title>Phylogenomic reconstructions and comparative analyses of Kickxellomycotina fungi.</title>
        <authorList>
            <person name="Reynolds N.K."/>
            <person name="Stajich J.E."/>
            <person name="Barry K."/>
            <person name="Grigoriev I.V."/>
            <person name="Crous P."/>
            <person name="Smith M.E."/>
        </authorList>
    </citation>
    <scope>NUCLEOTIDE SEQUENCE</scope>
    <source>
        <strain evidence="1">CBS 102833</strain>
    </source>
</reference>
<organism evidence="1 2">
    <name type="scientific">Coemansia furcata</name>
    <dbReference type="NCBI Taxonomy" id="417177"/>
    <lineage>
        <taxon>Eukaryota</taxon>
        <taxon>Fungi</taxon>
        <taxon>Fungi incertae sedis</taxon>
        <taxon>Zoopagomycota</taxon>
        <taxon>Kickxellomycotina</taxon>
        <taxon>Kickxellomycetes</taxon>
        <taxon>Kickxellales</taxon>
        <taxon>Kickxellaceae</taxon>
        <taxon>Coemansia</taxon>
    </lineage>
</organism>
<name>A0ACC1KU73_9FUNG</name>
<proteinExistence type="predicted"/>
<gene>
    <name evidence="1" type="ORF">H4S07_006679</name>
</gene>
<protein>
    <submittedName>
        <fullName evidence="1">Uncharacterized protein</fullName>
    </submittedName>
</protein>